<keyword evidence="3" id="KW-1185">Reference proteome</keyword>
<dbReference type="InterPro" id="IPR018253">
    <property type="entry name" value="DnaJ_domain_CS"/>
</dbReference>
<feature type="compositionally biased region" description="Basic residues" evidence="1">
    <location>
        <begin position="67"/>
        <end position="82"/>
    </location>
</feature>
<dbReference type="Gene3D" id="1.25.40.10">
    <property type="entry name" value="Tetratricopeptide repeat domain"/>
    <property type="match status" value="3"/>
</dbReference>
<proteinExistence type="predicted"/>
<organism evidence="3 4">
    <name type="scientific">Rhodamnia argentea</name>
    <dbReference type="NCBI Taxonomy" id="178133"/>
    <lineage>
        <taxon>Eukaryota</taxon>
        <taxon>Viridiplantae</taxon>
        <taxon>Streptophyta</taxon>
        <taxon>Embryophyta</taxon>
        <taxon>Tracheophyta</taxon>
        <taxon>Spermatophyta</taxon>
        <taxon>Magnoliopsida</taxon>
        <taxon>eudicotyledons</taxon>
        <taxon>Gunneridae</taxon>
        <taxon>Pentapetalae</taxon>
        <taxon>rosids</taxon>
        <taxon>malvids</taxon>
        <taxon>Myrtales</taxon>
        <taxon>Myrtaceae</taxon>
        <taxon>Myrtoideae</taxon>
        <taxon>Myrteae</taxon>
        <taxon>Australasian group</taxon>
        <taxon>Rhodamnia</taxon>
    </lineage>
</organism>
<evidence type="ECO:0000256" key="1">
    <source>
        <dbReference type="SAM" id="MobiDB-lite"/>
    </source>
</evidence>
<feature type="compositionally biased region" description="Basic and acidic residues" evidence="1">
    <location>
        <begin position="224"/>
        <end position="234"/>
    </location>
</feature>
<name>A0A8B8NT41_9MYRT</name>
<dbReference type="InterPro" id="IPR019734">
    <property type="entry name" value="TPR_rpt"/>
</dbReference>
<dbReference type="PRINTS" id="PR00625">
    <property type="entry name" value="JDOMAIN"/>
</dbReference>
<dbReference type="SMART" id="SM00271">
    <property type="entry name" value="DnaJ"/>
    <property type="match status" value="1"/>
</dbReference>
<feature type="compositionally biased region" description="Basic and acidic residues" evidence="1">
    <location>
        <begin position="439"/>
        <end position="458"/>
    </location>
</feature>
<dbReference type="SMART" id="SM00028">
    <property type="entry name" value="TPR"/>
    <property type="match status" value="8"/>
</dbReference>
<dbReference type="PANTHER" id="PTHR45181">
    <property type="entry name" value="HEAT SHOCK PROTEIN DNAJ WITH TETRATRICOPEPTIDE REPEAT-CONTAINING PROTEIN"/>
    <property type="match status" value="1"/>
</dbReference>
<feature type="region of interest" description="Disordered" evidence="1">
    <location>
        <begin position="1"/>
        <end position="92"/>
    </location>
</feature>
<dbReference type="InterPro" id="IPR036869">
    <property type="entry name" value="J_dom_sf"/>
</dbReference>
<dbReference type="KEGG" id="rarg:115737632"/>
<accession>A0A8B8NT41</accession>
<feature type="compositionally biased region" description="Pro residues" evidence="1">
    <location>
        <begin position="22"/>
        <end position="35"/>
    </location>
</feature>
<sequence length="1509" mass="163713">MPPPPAMGLRSPAASAPRNPKPEFPPFASRPPPGPAVTDGSVGSGGAAAAAACGVGEGFEPDAGSARTRRPRPRLVKVRRRSEARAAPVSGDEVGSVPIPFRGESDVKSRVEYGGVVNPCSENTRLSNGENATGPEVKCSFGDVGFVFGAPRRSFPLNMDISASGTTAFVGEPASFDNDAKGCRKFESVGFVFGAKQRDSELNSGLETGNSGRDAQKSVSGNEAEARADSDDFSHVCNSNKTASEQNLSIGKGGCGGTGPFSCVEENGKAKLETKVHAENAGSSSVFYNVYGLESATEREQSSDNVKEAGCNDGKASRSNDNALFVFGADRGQSTSVPKSEKVNTRKERELKENGEAGFVFGSTGFGFGSNLNTKTKEFRENRENPELNDDGDSKLVTQVEPQWLEPTEALCNEGHGDGLFVFKGNTENISIQCKRREKSSNAEMRMKGDSLGKRSSDPDEQIINLGSNNMENNKSVSAGAGAAGSSCTLDLLGSMQNLSIEDRRDIRGANNGNNSTDSEGTFIFGSGPCVSNSFHGNLATPVGQTKNPNFDSDPAESGSSFTKVEEDQFILKNNINFASESTGISSHKPFIFQAGVSESSHMAQSSSNPVNDNTLAENLDNKEKFSSMSTLDGSGASNGDFRVPEWDPSCFKANLCQDLKIEFNQKSRQTKYKKYKKNAKSRQPSKGTLTTEENHVLAESDYHEMAQASDCYSPMDFSPYQEAAANNQCSGQSSSVTLEESIAVSNENVTLASSSMIPTTDGHMGSTMERLVSDEGNSKFGETVLGAEAAHFKSSSDQPCSTFGAAVASAEDGSVFSKAENHATDYMKQSAFAFNLDEVDRKTFAFSASSSAQTGLLDRKRLRKKKIKVKSENSTFVISPCPGARDGSFSMQLPNSSGTSFPSDTKQGQEGHRLFQEKEQNILNSNGNVINGETNLSSSAMIQEACEKWRLRGNQAYKNGRFSRAEEYYTKGVNSVPSGEASGCFLKPLLLCYSNRAATRMSLGRISEAIGDCIAAAAIDPNFLKVQIRAANCHLILGEVENALNYFNKCLATGVDICLDRRLVIEAADGLQKAQKVAECISLSTKLLEEKTSDAATRALEMLSEAISISKFSEKLLEMKAEALHMLRKYDDVVKLCEQSLKFADKNFGALGVNRLSDMVDSNCGGNSAVRLWRFFMMAKSYFCMGRLEEALELLEKIEQTECHGDRCLDKILQSSASVSSTICRLLKCKSAGNEAFRSRRYAEAIEHYSIALSSNVESRPFAAICFCNRAAAHQAMGQIVDAIADCSLAIALDGNYAKAVSRRATLHELIRDYGQAASDVQRFISILENQSYQRTKASGASGELGSRNNELRKAKKHWSLIEEEAKKEAPLDVYLILGVKQSETAADIKKAYHKAALRHHPDKAGQFFARSESGNEGQLWKEIATEVHESADRLFKIIGEAYAVLSDPPKRAQYDLEEDIRKAPKESSGYSNYWSPSHFQSSPFERGSSRRNWQENWYTHGYSRSRW</sequence>
<reference evidence="4" key="1">
    <citation type="submission" date="2025-08" db="UniProtKB">
        <authorList>
            <consortium name="RefSeq"/>
        </authorList>
    </citation>
    <scope>IDENTIFICATION</scope>
    <source>
        <tissue evidence="4">Leaf</tissue>
    </source>
</reference>
<evidence type="ECO:0000313" key="3">
    <source>
        <dbReference type="Proteomes" id="UP000827889"/>
    </source>
</evidence>
<dbReference type="InterPro" id="IPR001623">
    <property type="entry name" value="DnaJ_domain"/>
</dbReference>
<dbReference type="PROSITE" id="PS50076">
    <property type="entry name" value="DNAJ_2"/>
    <property type="match status" value="1"/>
</dbReference>
<dbReference type="Gene3D" id="1.10.287.110">
    <property type="entry name" value="DnaJ domain"/>
    <property type="match status" value="1"/>
</dbReference>
<dbReference type="CDD" id="cd06257">
    <property type="entry name" value="DnaJ"/>
    <property type="match status" value="1"/>
</dbReference>
<dbReference type="InterPro" id="IPR011990">
    <property type="entry name" value="TPR-like_helical_dom_sf"/>
</dbReference>
<gene>
    <name evidence="4" type="primary">LOC115737632</name>
</gene>
<dbReference type="SUPFAM" id="SSF46565">
    <property type="entry name" value="Chaperone J-domain"/>
    <property type="match status" value="1"/>
</dbReference>
<feature type="compositionally biased region" description="Polar residues" evidence="1">
    <location>
        <begin position="682"/>
        <end position="692"/>
    </location>
</feature>
<feature type="domain" description="J" evidence="2">
    <location>
        <begin position="1374"/>
        <end position="1460"/>
    </location>
</feature>
<feature type="compositionally biased region" description="Polar residues" evidence="1">
    <location>
        <begin position="202"/>
        <end position="221"/>
    </location>
</feature>
<dbReference type="Proteomes" id="UP000827889">
    <property type="component" value="Chromosome 7"/>
</dbReference>
<feature type="region of interest" description="Disordered" evidence="1">
    <location>
        <begin position="202"/>
        <end position="238"/>
    </location>
</feature>
<dbReference type="PROSITE" id="PS00636">
    <property type="entry name" value="DNAJ_1"/>
    <property type="match status" value="1"/>
</dbReference>
<dbReference type="RefSeq" id="XP_030525697.1">
    <property type="nucleotide sequence ID" value="XM_030669837.2"/>
</dbReference>
<protein>
    <submittedName>
        <fullName evidence="4">Uncharacterized protein LOC115737632</fullName>
    </submittedName>
</protein>
<dbReference type="OrthoDB" id="10250354at2759"/>
<dbReference type="GeneID" id="115737632"/>
<dbReference type="SUPFAM" id="SSF48452">
    <property type="entry name" value="TPR-like"/>
    <property type="match status" value="3"/>
</dbReference>
<feature type="region of interest" description="Disordered" evidence="1">
    <location>
        <begin position="434"/>
        <end position="465"/>
    </location>
</feature>
<feature type="region of interest" description="Disordered" evidence="1">
    <location>
        <begin position="674"/>
        <end position="693"/>
    </location>
</feature>
<evidence type="ECO:0000259" key="2">
    <source>
        <dbReference type="PROSITE" id="PS50076"/>
    </source>
</evidence>
<dbReference type="Pfam" id="PF00226">
    <property type="entry name" value="DnaJ"/>
    <property type="match status" value="1"/>
</dbReference>
<evidence type="ECO:0000313" key="4">
    <source>
        <dbReference type="RefSeq" id="XP_030525697.1"/>
    </source>
</evidence>
<dbReference type="PANTHER" id="PTHR45181:SF8">
    <property type="entry name" value="HEAT SHOCK PROTEIN DNAJ WITH TETRATRICOPEPTIDE REPEAT-CONTAINING PROTEIN"/>
    <property type="match status" value="1"/>
</dbReference>